<dbReference type="Gene3D" id="2.20.25.340">
    <property type="match status" value="1"/>
</dbReference>
<dbReference type="RefSeq" id="WP_283831688.1">
    <property type="nucleotide sequence ID" value="NZ_JASJEU010000012.1"/>
</dbReference>
<comment type="cofactor">
    <cofactor evidence="1">
        <name>Mo-bis(molybdopterin guanine dinucleotide)</name>
        <dbReference type="ChEBI" id="CHEBI:60539"/>
    </cofactor>
</comment>
<reference evidence="9 10" key="1">
    <citation type="submission" date="2023-05" db="EMBL/GenBank/DDBJ databases">
        <title>Gordonibacter KGMB12511T sp. nov., isolated from faeces of healthy Korean.</title>
        <authorList>
            <person name="Kim H.S."/>
            <person name="Kim J.-S."/>
            <person name="Suh M.K."/>
            <person name="Eom M.K."/>
            <person name="Do H.E."/>
            <person name="Lee J.-S."/>
        </authorList>
    </citation>
    <scope>NUCLEOTIDE SEQUENCE [LARGE SCALE GENOMIC DNA]</scope>
    <source>
        <strain evidence="9 10">KGMB12511</strain>
    </source>
</reference>
<keyword evidence="5" id="KW-0560">Oxidoreductase</keyword>
<evidence type="ECO:0000259" key="6">
    <source>
        <dbReference type="Pfam" id="PF00384"/>
    </source>
</evidence>
<keyword evidence="4" id="KW-0479">Metal-binding</keyword>
<dbReference type="SUPFAM" id="SSF53706">
    <property type="entry name" value="Formate dehydrogenase/DMSO reductase, domains 1-3"/>
    <property type="match status" value="1"/>
</dbReference>
<dbReference type="InterPro" id="IPR049032">
    <property type="entry name" value="AhtL-like_N"/>
</dbReference>
<comment type="similarity">
    <text evidence="2">Belongs to the prokaryotic molybdopterin-containing oxidoreductase family.</text>
</comment>
<evidence type="ECO:0000256" key="3">
    <source>
        <dbReference type="ARBA" id="ARBA00022505"/>
    </source>
</evidence>
<keyword evidence="10" id="KW-1185">Reference proteome</keyword>
<dbReference type="Pfam" id="PF00384">
    <property type="entry name" value="Molybdopterin"/>
    <property type="match status" value="1"/>
</dbReference>
<protein>
    <submittedName>
        <fullName evidence="9">Molybdopterin-dependent oxidoreductase</fullName>
    </submittedName>
</protein>
<dbReference type="PROSITE" id="PS00932">
    <property type="entry name" value="MOLYBDOPTERIN_PROK_3"/>
    <property type="match status" value="1"/>
</dbReference>
<dbReference type="SUPFAM" id="SSF50692">
    <property type="entry name" value="ADC-like"/>
    <property type="match status" value="1"/>
</dbReference>
<dbReference type="InterPro" id="IPR006657">
    <property type="entry name" value="MoPterin_dinucl-bd_dom"/>
</dbReference>
<dbReference type="PANTHER" id="PTHR43742:SF10">
    <property type="entry name" value="TRIMETHYLAMINE-N-OXIDE REDUCTASE 2"/>
    <property type="match status" value="1"/>
</dbReference>
<evidence type="ECO:0000259" key="8">
    <source>
        <dbReference type="Pfam" id="PF21423"/>
    </source>
</evidence>
<dbReference type="EMBL" id="JASJEU010000012">
    <property type="protein sequence ID" value="MDJ1650336.1"/>
    <property type="molecule type" value="Genomic_DNA"/>
</dbReference>
<evidence type="ECO:0000256" key="4">
    <source>
        <dbReference type="ARBA" id="ARBA00022723"/>
    </source>
</evidence>
<dbReference type="Pfam" id="PF01568">
    <property type="entry name" value="Molydop_binding"/>
    <property type="match status" value="1"/>
</dbReference>
<name>A0ABT7DLD8_9ACTN</name>
<evidence type="ECO:0000313" key="10">
    <source>
        <dbReference type="Proteomes" id="UP001232750"/>
    </source>
</evidence>
<keyword evidence="3" id="KW-0500">Molybdenum</keyword>
<dbReference type="Gene3D" id="2.40.40.20">
    <property type="match status" value="1"/>
</dbReference>
<evidence type="ECO:0000256" key="5">
    <source>
        <dbReference type="ARBA" id="ARBA00023002"/>
    </source>
</evidence>
<evidence type="ECO:0000256" key="1">
    <source>
        <dbReference type="ARBA" id="ARBA00001942"/>
    </source>
</evidence>
<dbReference type="InterPro" id="IPR050612">
    <property type="entry name" value="Prok_Mopterin_Oxidored"/>
</dbReference>
<evidence type="ECO:0000259" key="7">
    <source>
        <dbReference type="Pfam" id="PF01568"/>
    </source>
</evidence>
<feature type="domain" description="Pyrogallol hydroxytransferase large subunit-like N-terminal" evidence="8">
    <location>
        <begin position="26"/>
        <end position="78"/>
    </location>
</feature>
<dbReference type="PANTHER" id="PTHR43742">
    <property type="entry name" value="TRIMETHYLAMINE-N-OXIDE REDUCTASE"/>
    <property type="match status" value="1"/>
</dbReference>
<feature type="domain" description="Molybdopterin dinucleotide-binding" evidence="7">
    <location>
        <begin position="694"/>
        <end position="801"/>
    </location>
</feature>
<organism evidence="9 10">
    <name type="scientific">Gordonibacter faecis</name>
    <dbReference type="NCBI Taxonomy" id="3047475"/>
    <lineage>
        <taxon>Bacteria</taxon>
        <taxon>Bacillati</taxon>
        <taxon>Actinomycetota</taxon>
        <taxon>Coriobacteriia</taxon>
        <taxon>Eggerthellales</taxon>
        <taxon>Eggerthellaceae</taxon>
        <taxon>Gordonibacter</taxon>
    </lineage>
</organism>
<dbReference type="InterPro" id="IPR009010">
    <property type="entry name" value="Asp_de-COase-like_dom_sf"/>
</dbReference>
<evidence type="ECO:0000313" key="9">
    <source>
        <dbReference type="EMBL" id="MDJ1650336.1"/>
    </source>
</evidence>
<comment type="caution">
    <text evidence="9">The sequence shown here is derived from an EMBL/GenBank/DDBJ whole genome shotgun (WGS) entry which is preliminary data.</text>
</comment>
<feature type="domain" description="Molybdopterin oxidoreductase" evidence="6">
    <location>
        <begin position="86"/>
        <end position="572"/>
    </location>
</feature>
<dbReference type="Pfam" id="PF21423">
    <property type="entry name" value="AhtL-like_1st"/>
    <property type="match status" value="1"/>
</dbReference>
<accession>A0ABT7DLD8</accession>
<dbReference type="Gene3D" id="3.40.50.740">
    <property type="match status" value="2"/>
</dbReference>
<dbReference type="Proteomes" id="UP001232750">
    <property type="component" value="Unassembled WGS sequence"/>
</dbReference>
<proteinExistence type="inferred from homology"/>
<dbReference type="InterPro" id="IPR006656">
    <property type="entry name" value="Mopterin_OxRdtase"/>
</dbReference>
<gene>
    <name evidence="9" type="ORF">QNJ86_05955</name>
</gene>
<sequence>MEEGVKTCFKNTGFCNFTWGSNAAEVDVKDGKILRIRPLRFDKAYERADLNPWRIEARGTVFEPKMCSLLPPYTYAYKKRVYSPNRILYPLKRVDWDPRGDRHPETRGTSKFERISWDEATDLIAAELLRIREEYGPYAVLVQGDGHGETKVVHGPHGCQTKLLELMGGYTLQARNPDSWEGWYWGSKHAWGFEALGQSPQNNLWLDVAEYTDLILFWGSDPETTSWGWSGLMASRTCYWFEELGIKSVYICPDLNYAAAIHADKWIPVLPGTDAALQLALAYVWLDEGLYDQEYVRTHTVGFDEFAAYVRGDEDGEPKSPAWAAPKCGVPEYTIKALAREWAKMPTAIARGNGGGMARSSYSHEPARLEVCLLAMQAVGAPGRCQLKMGEWNGDKFPGPRPAVDPNLSAAGRGWHFSVPPQFVPKTLVPEALTLPEGEQLTWYGTTLFPWPKEDQFVEHHFPITSEEGGGPIHMVWTDSPCWTTCWNNGNALVEALRDPRIETVVAQHIWMENDCLMADIILPINTKFEERDIGNDVFSGQFASVLYEDQCIEPLGESKSDWEAVGEVAKKLGLYDAYVEGKSLDEWMEYAFATSGVQELVSYDELREKGYYPVPTREGWWADTPRGMRAFYEDPENNPLDTPSGKIEFVSENLKTVFPDDEERPPLPHWIPFGKTQQESLLHERARAYPFLLVSNHPRWRLHAELDDVTWFREIDTCKVVGPDGYRYEPVWINPVDAERLGIAHGDVVALSNERGVVLGGAYVTPRIMPGALYQDHGARLDPIELGVVDRGGANNLICPSSVISEHCAGEVTSSFLVTIGKADLETLRSEHPEAFERPYDKDAGLLIDAWMTEGEM</sequence>
<dbReference type="Gene3D" id="3.40.228.10">
    <property type="entry name" value="Dimethylsulfoxide Reductase, domain 2"/>
    <property type="match status" value="1"/>
</dbReference>
<evidence type="ECO:0000256" key="2">
    <source>
        <dbReference type="ARBA" id="ARBA00010312"/>
    </source>
</evidence>
<dbReference type="InterPro" id="IPR006655">
    <property type="entry name" value="Mopterin_OxRdtase_prok_CS"/>
</dbReference>